<organism evidence="2 3">
    <name type="scientific">Candidatus Auribacter fodinae</name>
    <dbReference type="NCBI Taxonomy" id="2093366"/>
    <lineage>
        <taxon>Bacteria</taxon>
        <taxon>Pseudomonadati</taxon>
        <taxon>Candidatus Auribacterota</taxon>
        <taxon>Candidatus Auribacteria</taxon>
        <taxon>Candidatus Auribacterales</taxon>
        <taxon>Candidatus Auribacteraceae</taxon>
        <taxon>Candidatus Auribacter</taxon>
    </lineage>
</organism>
<dbReference type="CDD" id="cd00093">
    <property type="entry name" value="HTH_XRE"/>
    <property type="match status" value="1"/>
</dbReference>
<evidence type="ECO:0000313" key="2">
    <source>
        <dbReference type="EMBL" id="RJP61885.1"/>
    </source>
</evidence>
<accession>A0A3A4R9G8</accession>
<dbReference type="GO" id="GO:0003677">
    <property type="term" value="F:DNA binding"/>
    <property type="evidence" value="ECO:0007669"/>
    <property type="project" value="InterPro"/>
</dbReference>
<gene>
    <name evidence="2" type="ORF">C4541_00880</name>
</gene>
<proteinExistence type="predicted"/>
<dbReference type="Pfam" id="PF01381">
    <property type="entry name" value="HTH_3"/>
    <property type="match status" value="1"/>
</dbReference>
<sequence length="77" mass="9009">MAVMEKKRKKSTKKLPKLLYDCRVSHNLTQREVAEVCGVTEQAVSQWEQGLWRPSPRNIPKLEELFETDLKTAYFLS</sequence>
<dbReference type="Proteomes" id="UP000266426">
    <property type="component" value="Unassembled WGS sequence"/>
</dbReference>
<dbReference type="InterPro" id="IPR001387">
    <property type="entry name" value="Cro/C1-type_HTH"/>
</dbReference>
<comment type="caution">
    <text evidence="2">The sequence shown here is derived from an EMBL/GenBank/DDBJ whole genome shotgun (WGS) entry which is preliminary data.</text>
</comment>
<dbReference type="SUPFAM" id="SSF47413">
    <property type="entry name" value="lambda repressor-like DNA-binding domains"/>
    <property type="match status" value="1"/>
</dbReference>
<name>A0A3A4R9G8_9BACT</name>
<feature type="domain" description="HTH cro/C1-type" evidence="1">
    <location>
        <begin position="19"/>
        <end position="75"/>
    </location>
</feature>
<evidence type="ECO:0000259" key="1">
    <source>
        <dbReference type="PROSITE" id="PS50943"/>
    </source>
</evidence>
<dbReference type="SMART" id="SM00530">
    <property type="entry name" value="HTH_XRE"/>
    <property type="match status" value="1"/>
</dbReference>
<dbReference type="EMBL" id="QZJZ01000007">
    <property type="protein sequence ID" value="RJP61885.1"/>
    <property type="molecule type" value="Genomic_DNA"/>
</dbReference>
<protein>
    <submittedName>
        <fullName evidence="2">XRE family transcriptional regulator</fullName>
    </submittedName>
</protein>
<dbReference type="InterPro" id="IPR010982">
    <property type="entry name" value="Lambda_DNA-bd_dom_sf"/>
</dbReference>
<evidence type="ECO:0000313" key="3">
    <source>
        <dbReference type="Proteomes" id="UP000266426"/>
    </source>
</evidence>
<dbReference type="AlphaFoldDB" id="A0A3A4R9G8"/>
<reference evidence="2 3" key="1">
    <citation type="journal article" date="2017" name="ISME J.">
        <title>Energy and carbon metabolisms in a deep terrestrial subsurface fluid microbial community.</title>
        <authorList>
            <person name="Momper L."/>
            <person name="Jungbluth S.P."/>
            <person name="Lee M.D."/>
            <person name="Amend J.P."/>
        </authorList>
    </citation>
    <scope>NUCLEOTIDE SEQUENCE [LARGE SCALE GENOMIC DNA]</scope>
    <source>
        <strain evidence="2">SURF_26</strain>
    </source>
</reference>
<dbReference type="PROSITE" id="PS50943">
    <property type="entry name" value="HTH_CROC1"/>
    <property type="match status" value="1"/>
</dbReference>
<dbReference type="Gene3D" id="1.10.260.40">
    <property type="entry name" value="lambda repressor-like DNA-binding domains"/>
    <property type="match status" value="1"/>
</dbReference>